<name>M2QZI3_CERS8</name>
<keyword evidence="2" id="KW-0274">FAD</keyword>
<feature type="non-terminal residue" evidence="5">
    <location>
        <position position="1"/>
    </location>
</feature>
<evidence type="ECO:0000259" key="4">
    <source>
        <dbReference type="Pfam" id="PF01494"/>
    </source>
</evidence>
<dbReference type="PANTHER" id="PTHR46720:SF3">
    <property type="entry name" value="FAD-BINDING DOMAIN-CONTAINING PROTEIN-RELATED"/>
    <property type="match status" value="1"/>
</dbReference>
<keyword evidence="1" id="KW-0285">Flavoprotein</keyword>
<reference evidence="5 6" key="1">
    <citation type="journal article" date="2012" name="Proc. Natl. Acad. Sci. U.S.A.">
        <title>Comparative genomics of Ceriporiopsis subvermispora and Phanerochaete chrysosporium provide insight into selective ligninolysis.</title>
        <authorList>
            <person name="Fernandez-Fueyo E."/>
            <person name="Ruiz-Duenas F.J."/>
            <person name="Ferreira P."/>
            <person name="Floudas D."/>
            <person name="Hibbett D.S."/>
            <person name="Canessa P."/>
            <person name="Larrondo L.F."/>
            <person name="James T.Y."/>
            <person name="Seelenfreund D."/>
            <person name="Lobos S."/>
            <person name="Polanco R."/>
            <person name="Tello M."/>
            <person name="Honda Y."/>
            <person name="Watanabe T."/>
            <person name="Watanabe T."/>
            <person name="Ryu J.S."/>
            <person name="Kubicek C.P."/>
            <person name="Schmoll M."/>
            <person name="Gaskell J."/>
            <person name="Hammel K.E."/>
            <person name="St John F.J."/>
            <person name="Vanden Wymelenberg A."/>
            <person name="Sabat G."/>
            <person name="Splinter BonDurant S."/>
            <person name="Syed K."/>
            <person name="Yadav J.S."/>
            <person name="Doddapaneni H."/>
            <person name="Subramanian V."/>
            <person name="Lavin J.L."/>
            <person name="Oguiza J.A."/>
            <person name="Perez G."/>
            <person name="Pisabarro A.G."/>
            <person name="Ramirez L."/>
            <person name="Santoyo F."/>
            <person name="Master E."/>
            <person name="Coutinho P.M."/>
            <person name="Henrissat B."/>
            <person name="Lombard V."/>
            <person name="Magnuson J.K."/>
            <person name="Kuees U."/>
            <person name="Hori C."/>
            <person name="Igarashi K."/>
            <person name="Samejima M."/>
            <person name="Held B.W."/>
            <person name="Barry K.W."/>
            <person name="LaButti K.M."/>
            <person name="Lapidus A."/>
            <person name="Lindquist E.A."/>
            <person name="Lucas S.M."/>
            <person name="Riley R."/>
            <person name="Salamov A.A."/>
            <person name="Hoffmeister D."/>
            <person name="Schwenk D."/>
            <person name="Hadar Y."/>
            <person name="Yarden O."/>
            <person name="de Vries R.P."/>
            <person name="Wiebenga A."/>
            <person name="Stenlid J."/>
            <person name="Eastwood D."/>
            <person name="Grigoriev I.V."/>
            <person name="Berka R.M."/>
            <person name="Blanchette R.A."/>
            <person name="Kersten P."/>
            <person name="Martinez A.T."/>
            <person name="Vicuna R."/>
            <person name="Cullen D."/>
        </authorList>
    </citation>
    <scope>NUCLEOTIDE SEQUENCE [LARGE SCALE GENOMIC DNA]</scope>
    <source>
        <strain evidence="5 6">B</strain>
    </source>
</reference>
<dbReference type="PRINTS" id="PR00420">
    <property type="entry name" value="RNGMNOXGNASE"/>
</dbReference>
<accession>M2QZI3</accession>
<sequence>SGGGIGGLTLAVALSRFPDIQVDVYEAAERFREIGAGVMIWERTWKILNEFGLSSEFSKIAHAPPDGTMGVGFNYRKSDQSQEGFQFYLFSLPYGCIRFHRAHFLDVLVDHLPSGVAHFGKRLLSYKDSGPDKEILLSFADGTQAECDLLIGCDGIKSVVREQMLQQKARQGHPELLQCIDPLWSGSIAYRGLIPLDRLSRQGCGQHRTIEDPMMYCGKNKHVVSYAIANGNIINVVAMTSHPELEGSPYEGPWVTDCAQDELLQCFSGWEPEVIEMLKCVEKPTRWAIHQLSPLPLYTLGRVALLGDAAHAMTPHQGAGAGQAIEDAYILAGLIGHPSTTLERAETALRAYETVRLPLANHVLNGSRESGLMYEFNGVQGDDLHTLGPAIGGQWDWLNQTTPEGELQRAVQLAISRASPVGKVNL</sequence>
<dbReference type="GO" id="GO:0044550">
    <property type="term" value="P:secondary metabolite biosynthetic process"/>
    <property type="evidence" value="ECO:0007669"/>
    <property type="project" value="TreeGrafter"/>
</dbReference>
<evidence type="ECO:0000256" key="3">
    <source>
        <dbReference type="ARBA" id="ARBA00023002"/>
    </source>
</evidence>
<dbReference type="SUPFAM" id="SSF54373">
    <property type="entry name" value="FAD-linked reductases, C-terminal domain"/>
    <property type="match status" value="1"/>
</dbReference>
<feature type="domain" description="FAD-binding" evidence="4">
    <location>
        <begin position="2"/>
        <end position="167"/>
    </location>
</feature>
<dbReference type="PANTHER" id="PTHR46720">
    <property type="entry name" value="HYDROXYLASE, PUTATIVE (AFU_ORTHOLOGUE AFUA_3G01460)-RELATED"/>
    <property type="match status" value="1"/>
</dbReference>
<dbReference type="Pfam" id="PF01494">
    <property type="entry name" value="FAD_binding_3"/>
    <property type="match status" value="2"/>
</dbReference>
<keyword evidence="3" id="KW-0560">Oxidoreductase</keyword>
<gene>
    <name evidence="5" type="ORF">CERSUDRAFT_50626</name>
</gene>
<dbReference type="GO" id="GO:0071949">
    <property type="term" value="F:FAD binding"/>
    <property type="evidence" value="ECO:0007669"/>
    <property type="project" value="InterPro"/>
</dbReference>
<dbReference type="OrthoDB" id="417877at2759"/>
<dbReference type="STRING" id="914234.M2QZI3"/>
<keyword evidence="6" id="KW-1185">Reference proteome</keyword>
<dbReference type="Proteomes" id="UP000016930">
    <property type="component" value="Unassembled WGS sequence"/>
</dbReference>
<dbReference type="InterPro" id="IPR002938">
    <property type="entry name" value="FAD-bd"/>
</dbReference>
<organism evidence="5 6">
    <name type="scientific">Ceriporiopsis subvermispora (strain B)</name>
    <name type="common">White-rot fungus</name>
    <name type="synonym">Gelatoporia subvermispora</name>
    <dbReference type="NCBI Taxonomy" id="914234"/>
    <lineage>
        <taxon>Eukaryota</taxon>
        <taxon>Fungi</taxon>
        <taxon>Dikarya</taxon>
        <taxon>Basidiomycota</taxon>
        <taxon>Agaricomycotina</taxon>
        <taxon>Agaricomycetes</taxon>
        <taxon>Polyporales</taxon>
        <taxon>Gelatoporiaceae</taxon>
        <taxon>Gelatoporia</taxon>
    </lineage>
</organism>
<feature type="domain" description="FAD-binding" evidence="4">
    <location>
        <begin position="298"/>
        <end position="365"/>
    </location>
</feature>
<protein>
    <recommendedName>
        <fullName evidence="4">FAD-binding domain-containing protein</fullName>
    </recommendedName>
</protein>
<dbReference type="InterPro" id="IPR051104">
    <property type="entry name" value="FAD_monoxygenase"/>
</dbReference>
<dbReference type="Gene3D" id="3.50.50.60">
    <property type="entry name" value="FAD/NAD(P)-binding domain"/>
    <property type="match status" value="1"/>
</dbReference>
<evidence type="ECO:0000256" key="2">
    <source>
        <dbReference type="ARBA" id="ARBA00022827"/>
    </source>
</evidence>
<dbReference type="AlphaFoldDB" id="M2QZI3"/>
<dbReference type="SUPFAM" id="SSF51905">
    <property type="entry name" value="FAD/NAD(P)-binding domain"/>
    <property type="match status" value="1"/>
</dbReference>
<proteinExistence type="predicted"/>
<dbReference type="HOGENOM" id="CLU_009665_6_3_1"/>
<evidence type="ECO:0000256" key="1">
    <source>
        <dbReference type="ARBA" id="ARBA00022630"/>
    </source>
</evidence>
<dbReference type="EMBL" id="KB445796">
    <property type="protein sequence ID" value="EMD37620.1"/>
    <property type="molecule type" value="Genomic_DNA"/>
</dbReference>
<evidence type="ECO:0000313" key="6">
    <source>
        <dbReference type="Proteomes" id="UP000016930"/>
    </source>
</evidence>
<dbReference type="GO" id="GO:0016491">
    <property type="term" value="F:oxidoreductase activity"/>
    <property type="evidence" value="ECO:0007669"/>
    <property type="project" value="UniProtKB-KW"/>
</dbReference>
<evidence type="ECO:0000313" key="5">
    <source>
        <dbReference type="EMBL" id="EMD37620.1"/>
    </source>
</evidence>
<dbReference type="InterPro" id="IPR036188">
    <property type="entry name" value="FAD/NAD-bd_sf"/>
</dbReference>